<protein>
    <recommendedName>
        <fullName evidence="3">6-bladed beta-propeller protein</fullName>
    </recommendedName>
</protein>
<dbReference type="AlphaFoldDB" id="A0A3E0DZS5"/>
<gene>
    <name evidence="1" type="ORF">C8N25_10657</name>
</gene>
<dbReference type="PROSITE" id="PS51257">
    <property type="entry name" value="PROKAR_LIPOPROTEIN"/>
    <property type="match status" value="1"/>
</dbReference>
<dbReference type="Proteomes" id="UP000256405">
    <property type="component" value="Unassembled WGS sequence"/>
</dbReference>
<reference evidence="1 2" key="1">
    <citation type="submission" date="2018-08" db="EMBL/GenBank/DDBJ databases">
        <title>Genomic Encyclopedia of Archaeal and Bacterial Type Strains, Phase II (KMG-II): from individual species to whole genera.</title>
        <authorList>
            <person name="Goeker M."/>
        </authorList>
    </citation>
    <scope>NUCLEOTIDE SEQUENCE [LARGE SCALE GENOMIC DNA]</scope>
    <source>
        <strain evidence="1 2">DSM 15986</strain>
    </source>
</reference>
<dbReference type="SUPFAM" id="SSF50969">
    <property type="entry name" value="YVTN repeat-like/Quinoprotein amine dehydrogenase"/>
    <property type="match status" value="1"/>
</dbReference>
<evidence type="ECO:0008006" key="3">
    <source>
        <dbReference type="Google" id="ProtNLM"/>
    </source>
</evidence>
<dbReference type="RefSeq" id="WP_086541807.1">
    <property type="nucleotide sequence ID" value="NZ_MSSW01000032.1"/>
</dbReference>
<proteinExistence type="predicted"/>
<evidence type="ECO:0000313" key="2">
    <source>
        <dbReference type="Proteomes" id="UP000256405"/>
    </source>
</evidence>
<dbReference type="InterPro" id="IPR011044">
    <property type="entry name" value="Quino_amine_DH_bsu"/>
</dbReference>
<name>A0A3E0DZS5_9BACT</name>
<organism evidence="1 2">
    <name type="scientific">Algoriphagus antarcticus</name>
    <dbReference type="NCBI Taxonomy" id="238540"/>
    <lineage>
        <taxon>Bacteria</taxon>
        <taxon>Pseudomonadati</taxon>
        <taxon>Bacteroidota</taxon>
        <taxon>Cytophagia</taxon>
        <taxon>Cytophagales</taxon>
        <taxon>Cyclobacteriaceae</taxon>
        <taxon>Algoriphagus</taxon>
    </lineage>
</organism>
<sequence length="293" mass="33118">MRYITRLFFFTFTLSILACSGEKEETKAATPIAEQSFEFEIYDSLVVDYLGNLALMDISPDGNTFLLQDGNTNTFLLSNESGELLNQYKLRGAGPNEYNENPLGKAKFLNDREFLIPTTGGIYSYDIDGKLEKKYDLDFKCAPQLLIGGADNLMVNGNQIYTTTPGRGTDEYGSLGIEFQEKSQQIEILNLENEKYSPAIPFPTTSKFNSKEKAYPGLSFYTNISLRADTLYLSFRNEPKIFAYHISDLEKLASTKTIPFPTFREDEPKDDKTPDSFDIKDIFVGTINRVIPM</sequence>
<evidence type="ECO:0000313" key="1">
    <source>
        <dbReference type="EMBL" id="REG90559.1"/>
    </source>
</evidence>
<keyword evidence="2" id="KW-1185">Reference proteome</keyword>
<comment type="caution">
    <text evidence="1">The sequence shown here is derived from an EMBL/GenBank/DDBJ whole genome shotgun (WGS) entry which is preliminary data.</text>
</comment>
<dbReference type="EMBL" id="QUNF01000006">
    <property type="protein sequence ID" value="REG90559.1"/>
    <property type="molecule type" value="Genomic_DNA"/>
</dbReference>
<dbReference type="OrthoDB" id="835896at2"/>
<accession>A0A3E0DZS5</accession>